<reference evidence="2" key="1">
    <citation type="submission" date="2023-10" db="EMBL/GenBank/DDBJ databases">
        <authorList>
            <person name="Chen Y."/>
            <person name="Shah S."/>
            <person name="Dougan E. K."/>
            <person name="Thang M."/>
            <person name="Chan C."/>
        </authorList>
    </citation>
    <scope>NUCLEOTIDE SEQUENCE [LARGE SCALE GENOMIC DNA]</scope>
</reference>
<accession>A0ABN9VQ03</accession>
<feature type="region of interest" description="Disordered" evidence="1">
    <location>
        <begin position="105"/>
        <end position="133"/>
    </location>
</feature>
<organism evidence="2 3">
    <name type="scientific">Prorocentrum cordatum</name>
    <dbReference type="NCBI Taxonomy" id="2364126"/>
    <lineage>
        <taxon>Eukaryota</taxon>
        <taxon>Sar</taxon>
        <taxon>Alveolata</taxon>
        <taxon>Dinophyceae</taxon>
        <taxon>Prorocentrales</taxon>
        <taxon>Prorocentraceae</taxon>
        <taxon>Prorocentrum</taxon>
    </lineage>
</organism>
<dbReference type="Proteomes" id="UP001189429">
    <property type="component" value="Unassembled WGS sequence"/>
</dbReference>
<sequence>MYNLSLKFFNLPLRVFWWGWQPLCTQHPHMAWQQRPSPRSATPPTTAQWSQTPRSARRRHPAGALRGGVELPGLPRGQGGAAGTAAVAARVACLRRCCKAGGPAPARLAARRARPASRGSGAVVCGPEAPRLR</sequence>
<evidence type="ECO:0000313" key="2">
    <source>
        <dbReference type="EMBL" id="CAK0875530.1"/>
    </source>
</evidence>
<evidence type="ECO:0000256" key="1">
    <source>
        <dbReference type="SAM" id="MobiDB-lite"/>
    </source>
</evidence>
<proteinExistence type="predicted"/>
<feature type="compositionally biased region" description="Low complexity" evidence="1">
    <location>
        <begin position="33"/>
        <end position="48"/>
    </location>
</feature>
<name>A0ABN9VQ03_9DINO</name>
<gene>
    <name evidence="2" type="ORF">PCOR1329_LOCUS60179</name>
</gene>
<feature type="region of interest" description="Disordered" evidence="1">
    <location>
        <begin position="31"/>
        <end position="81"/>
    </location>
</feature>
<keyword evidence="3" id="KW-1185">Reference proteome</keyword>
<comment type="caution">
    <text evidence="2">The sequence shown here is derived from an EMBL/GenBank/DDBJ whole genome shotgun (WGS) entry which is preliminary data.</text>
</comment>
<protein>
    <submittedName>
        <fullName evidence="2">Uncharacterized protein</fullName>
    </submittedName>
</protein>
<evidence type="ECO:0000313" key="3">
    <source>
        <dbReference type="Proteomes" id="UP001189429"/>
    </source>
</evidence>
<dbReference type="EMBL" id="CAUYUJ010017524">
    <property type="protein sequence ID" value="CAK0875530.1"/>
    <property type="molecule type" value="Genomic_DNA"/>
</dbReference>